<dbReference type="SUPFAM" id="SSF51261">
    <property type="entry name" value="Duplicated hybrid motif"/>
    <property type="match status" value="1"/>
</dbReference>
<evidence type="ECO:0000313" key="2">
    <source>
        <dbReference type="EMBL" id="GAA1638248.1"/>
    </source>
</evidence>
<dbReference type="CDD" id="cd12797">
    <property type="entry name" value="M23_peptidase"/>
    <property type="match status" value="1"/>
</dbReference>
<keyword evidence="3" id="KW-1185">Reference proteome</keyword>
<organism evidence="2 3">
    <name type="scientific">Kribbella alba</name>
    <dbReference type="NCBI Taxonomy" id="190197"/>
    <lineage>
        <taxon>Bacteria</taxon>
        <taxon>Bacillati</taxon>
        <taxon>Actinomycetota</taxon>
        <taxon>Actinomycetes</taxon>
        <taxon>Propionibacteriales</taxon>
        <taxon>Kribbellaceae</taxon>
        <taxon>Kribbella</taxon>
    </lineage>
</organism>
<dbReference type="InterPro" id="IPR016047">
    <property type="entry name" value="M23ase_b-sheet_dom"/>
</dbReference>
<sequence length="171" mass="18280">MFPVGGCKASASQSHHDYPASDIFAAVGCRFVAPVDGRVDEVTRVDSWNPRTNVGRDRGGLSVSVVGVDGVRYYGSHLSQVGTDIKPGLQVRAGQTLGLIGKTGSARFTPSHLHFGISWPTAAGRWWIRRGAVAPQPFLAAWRQGKSTSPARAVARARTSYGVDHGCRAYC</sequence>
<dbReference type="Pfam" id="PF01551">
    <property type="entry name" value="Peptidase_M23"/>
    <property type="match status" value="1"/>
</dbReference>
<gene>
    <name evidence="2" type="ORF">GCM10009744_29530</name>
</gene>
<feature type="domain" description="M23ase beta-sheet core" evidence="1">
    <location>
        <begin position="21"/>
        <end position="118"/>
    </location>
</feature>
<dbReference type="InterPro" id="IPR011055">
    <property type="entry name" value="Dup_hybrid_motif"/>
</dbReference>
<reference evidence="2 3" key="1">
    <citation type="journal article" date="2019" name="Int. J. Syst. Evol. Microbiol.">
        <title>The Global Catalogue of Microorganisms (GCM) 10K type strain sequencing project: providing services to taxonomists for standard genome sequencing and annotation.</title>
        <authorList>
            <consortium name="The Broad Institute Genomics Platform"/>
            <consortium name="The Broad Institute Genome Sequencing Center for Infectious Disease"/>
            <person name="Wu L."/>
            <person name="Ma J."/>
        </authorList>
    </citation>
    <scope>NUCLEOTIDE SEQUENCE [LARGE SCALE GENOMIC DNA]</scope>
    <source>
        <strain evidence="2 3">JCM 14306</strain>
    </source>
</reference>
<name>A0ABN2FCG5_9ACTN</name>
<protein>
    <recommendedName>
        <fullName evidence="1">M23ase beta-sheet core domain-containing protein</fullName>
    </recommendedName>
</protein>
<dbReference type="RefSeq" id="WP_344111866.1">
    <property type="nucleotide sequence ID" value="NZ_BAAANE010000004.1"/>
</dbReference>
<dbReference type="Proteomes" id="UP001501319">
    <property type="component" value="Unassembled WGS sequence"/>
</dbReference>
<dbReference type="Gene3D" id="2.70.70.10">
    <property type="entry name" value="Glucose Permease (Domain IIA)"/>
    <property type="match status" value="1"/>
</dbReference>
<dbReference type="EMBL" id="BAAANE010000004">
    <property type="protein sequence ID" value="GAA1638248.1"/>
    <property type="molecule type" value="Genomic_DNA"/>
</dbReference>
<evidence type="ECO:0000259" key="1">
    <source>
        <dbReference type="Pfam" id="PF01551"/>
    </source>
</evidence>
<proteinExistence type="predicted"/>
<comment type="caution">
    <text evidence="2">The sequence shown here is derived from an EMBL/GenBank/DDBJ whole genome shotgun (WGS) entry which is preliminary data.</text>
</comment>
<accession>A0ABN2FCG5</accession>
<evidence type="ECO:0000313" key="3">
    <source>
        <dbReference type="Proteomes" id="UP001501319"/>
    </source>
</evidence>